<name>A0A6A4X4T0_AMPAM</name>
<evidence type="ECO:0000259" key="6">
    <source>
        <dbReference type="PROSITE" id="PS50853"/>
    </source>
</evidence>
<dbReference type="InterPro" id="IPR013106">
    <property type="entry name" value="Ig_V-set"/>
</dbReference>
<evidence type="ECO:0000313" key="8">
    <source>
        <dbReference type="Proteomes" id="UP000440578"/>
    </source>
</evidence>
<dbReference type="SUPFAM" id="SSF49265">
    <property type="entry name" value="Fibronectin type III"/>
    <property type="match status" value="1"/>
</dbReference>
<dbReference type="Pfam" id="PF07686">
    <property type="entry name" value="V-set"/>
    <property type="match status" value="1"/>
</dbReference>
<feature type="domain" description="Fibronectin type-III" evidence="6">
    <location>
        <begin position="612"/>
        <end position="704"/>
    </location>
</feature>
<feature type="domain" description="Ig-like" evidence="5">
    <location>
        <begin position="219"/>
        <end position="310"/>
    </location>
</feature>
<feature type="domain" description="Ig-like" evidence="5">
    <location>
        <begin position="120"/>
        <end position="214"/>
    </location>
</feature>
<dbReference type="GO" id="GO:0030154">
    <property type="term" value="P:cell differentiation"/>
    <property type="evidence" value="ECO:0007669"/>
    <property type="project" value="UniProtKB-ARBA"/>
</dbReference>
<dbReference type="SMART" id="SM00409">
    <property type="entry name" value="IG"/>
    <property type="match status" value="5"/>
</dbReference>
<proteinExistence type="predicted"/>
<dbReference type="InterPro" id="IPR036179">
    <property type="entry name" value="Ig-like_dom_sf"/>
</dbReference>
<dbReference type="Pfam" id="PF00041">
    <property type="entry name" value="fn3"/>
    <property type="match status" value="2"/>
</dbReference>
<dbReference type="PANTHER" id="PTHR44170:SF32">
    <property type="entry name" value="PROTEIN TURTLE-LIKE PROTEIN"/>
    <property type="match status" value="1"/>
</dbReference>
<reference evidence="7 8" key="1">
    <citation type="submission" date="2019-07" db="EMBL/GenBank/DDBJ databases">
        <title>Draft genome assembly of a fouling barnacle, Amphibalanus amphitrite (Darwin, 1854): The first reference genome for Thecostraca.</title>
        <authorList>
            <person name="Kim W."/>
        </authorList>
    </citation>
    <scope>NUCLEOTIDE SEQUENCE [LARGE SCALE GENOMIC DNA]</scope>
    <source>
        <strain evidence="7">SNU_AA5</strain>
        <tissue evidence="7">Soma without cirri and trophi</tissue>
    </source>
</reference>
<dbReference type="AlphaFoldDB" id="A0A6A4X4T0"/>
<dbReference type="Proteomes" id="UP000440578">
    <property type="component" value="Unassembled WGS sequence"/>
</dbReference>
<feature type="domain" description="Ig-like" evidence="5">
    <location>
        <begin position="410"/>
        <end position="481"/>
    </location>
</feature>
<dbReference type="OrthoDB" id="6234674at2759"/>
<dbReference type="GO" id="GO:0098609">
    <property type="term" value="P:cell-cell adhesion"/>
    <property type="evidence" value="ECO:0007669"/>
    <property type="project" value="TreeGrafter"/>
</dbReference>
<keyword evidence="3" id="KW-1133">Transmembrane helix</keyword>
<evidence type="ECO:0000256" key="2">
    <source>
        <dbReference type="ARBA" id="ARBA00023157"/>
    </source>
</evidence>
<feature type="domain" description="Ig-like" evidence="5">
    <location>
        <begin position="314"/>
        <end position="405"/>
    </location>
</feature>
<dbReference type="InterPro" id="IPR003599">
    <property type="entry name" value="Ig_sub"/>
</dbReference>
<feature type="domain" description="Ig-like" evidence="5">
    <location>
        <begin position="13"/>
        <end position="113"/>
    </location>
</feature>
<evidence type="ECO:0000256" key="4">
    <source>
        <dbReference type="SAM" id="SignalP"/>
    </source>
</evidence>
<dbReference type="EMBL" id="VIIS01000001">
    <property type="protein sequence ID" value="KAF0314746.1"/>
    <property type="molecule type" value="Genomic_DNA"/>
</dbReference>
<protein>
    <submittedName>
        <fullName evidence="7">Protein turtle</fullName>
    </submittedName>
</protein>
<feature type="chain" id="PRO_5036381611" evidence="4">
    <location>
        <begin position="17"/>
        <end position="782"/>
    </location>
</feature>
<evidence type="ECO:0000259" key="5">
    <source>
        <dbReference type="PROSITE" id="PS50835"/>
    </source>
</evidence>
<dbReference type="EMBL" id="VIIS01000001">
    <property type="protein sequence ID" value="KAF0314745.1"/>
    <property type="molecule type" value="Genomic_DNA"/>
</dbReference>
<dbReference type="CDD" id="cd00096">
    <property type="entry name" value="Ig"/>
    <property type="match status" value="1"/>
</dbReference>
<keyword evidence="8" id="KW-1185">Reference proteome</keyword>
<accession>A0A6A4X4T0</accession>
<dbReference type="InterPro" id="IPR007110">
    <property type="entry name" value="Ig-like_dom"/>
</dbReference>
<feature type="transmembrane region" description="Helical" evidence="3">
    <location>
        <begin position="709"/>
        <end position="732"/>
    </location>
</feature>
<dbReference type="PANTHER" id="PTHR44170">
    <property type="entry name" value="PROTEIN SIDEKICK"/>
    <property type="match status" value="1"/>
</dbReference>
<keyword evidence="3" id="KW-0812">Transmembrane</keyword>
<comment type="caution">
    <text evidence="7">The sequence shown here is derived from an EMBL/GenBank/DDBJ whole genome shotgun (WGS) entry which is preliminary data.</text>
</comment>
<dbReference type="Pfam" id="PF07679">
    <property type="entry name" value="I-set"/>
    <property type="match status" value="1"/>
</dbReference>
<dbReference type="GO" id="GO:0009653">
    <property type="term" value="P:anatomical structure morphogenesis"/>
    <property type="evidence" value="ECO:0007669"/>
    <property type="project" value="UniProtKB-ARBA"/>
</dbReference>
<feature type="domain" description="Fibronectin type-III" evidence="6">
    <location>
        <begin position="485"/>
        <end position="583"/>
    </location>
</feature>
<sequence>MLLMCAALLVLTPSVGLEVPTGRHVTALVGSNVILECPLNFPNDEHVPYVIEWKKQHLRSPLYIWYDGYPPHVADSYRGRVSRVSVRSREHGLASLNVTNVTEPDGGWYECIVHFLNQSPAVLGNATWVHLGRARDVFVNIGDSLTLTCQARGTPQPVISWLKEGKPVRKSDTISLERAGSELRMTKIAAEDIGDYACVAANAVGDVQWKSKIIMAGGAEIEKGPSNDTKLAGEQAVLQCRTRARPDNVTVHWLRDGVDVTRLAELRGRLKLADNGSLVLAALQPDDHGRYTCQASNGIGTAQRASAYLTVHFPADVPYTPAVQHLTAGSPGVIRCHIRSSPPFQFVTWYHNRRSLEPKHTPGVSVLKNGSLLIEKVTTDHRGTYRCQPYNLHGTGGDSGEMRVEVRERPRFLVRPRNLYQRRLQDTVQMPCVVEGTPAPEVTWRRGNITIRLLQKSDFGYYECVARNSAATIVTSTQLVTEGATSQAPHNISTNVSSSAITVRWLPGYSGERLFDQRHSVWYREEGASNWNTYEIKAGDDVTDQVTIYHLPSGTVYELMVAAKNELGDSLFSEQVSVRTLTTDEVAGVDAGADTAASRKEALDGDGPLPGAPVDLNVTESHGGGFLVSWKPPVESTHVPVLHYEVHMKVADGKWTNQGDRKITKTKYIVRQLHGGRKYYFKVLAFSAAGSTASEELMYEVPEHVQQKAITAALVGGLLLLIVSIILSICTVKICNKRKRRQQEKEYNMVACRVTESRSVVNSPAPVPRALERRGTISLDHY</sequence>
<dbReference type="InterPro" id="IPR013783">
    <property type="entry name" value="Ig-like_fold"/>
</dbReference>
<evidence type="ECO:0000256" key="3">
    <source>
        <dbReference type="SAM" id="Phobius"/>
    </source>
</evidence>
<dbReference type="InterPro" id="IPR013098">
    <property type="entry name" value="Ig_I-set"/>
</dbReference>
<keyword evidence="2" id="KW-1015">Disulfide bond</keyword>
<dbReference type="PROSITE" id="PS50853">
    <property type="entry name" value="FN3"/>
    <property type="match status" value="2"/>
</dbReference>
<keyword evidence="1" id="KW-0677">Repeat</keyword>
<dbReference type="InterPro" id="IPR036116">
    <property type="entry name" value="FN3_sf"/>
</dbReference>
<gene>
    <name evidence="7" type="primary">tutl_1</name>
    <name evidence="7" type="ORF">FJT64_000017</name>
</gene>
<dbReference type="SUPFAM" id="SSF48726">
    <property type="entry name" value="Immunoglobulin"/>
    <property type="match status" value="5"/>
</dbReference>
<dbReference type="InterPro" id="IPR003598">
    <property type="entry name" value="Ig_sub2"/>
</dbReference>
<dbReference type="Gene3D" id="2.60.40.10">
    <property type="entry name" value="Immunoglobulins"/>
    <property type="match status" value="7"/>
</dbReference>
<dbReference type="CDD" id="cd00063">
    <property type="entry name" value="FN3"/>
    <property type="match status" value="2"/>
</dbReference>
<keyword evidence="3" id="KW-0472">Membrane</keyword>
<feature type="signal peptide" evidence="4">
    <location>
        <begin position="1"/>
        <end position="16"/>
    </location>
</feature>
<dbReference type="PROSITE" id="PS50835">
    <property type="entry name" value="IG_LIKE"/>
    <property type="match status" value="5"/>
</dbReference>
<dbReference type="Pfam" id="PF13895">
    <property type="entry name" value="Ig_2"/>
    <property type="match status" value="1"/>
</dbReference>
<evidence type="ECO:0000313" key="7">
    <source>
        <dbReference type="EMBL" id="KAF0314746.1"/>
    </source>
</evidence>
<dbReference type="FunFam" id="2.60.40.10:FF:000130">
    <property type="entry name" value="Hemicentin 1"/>
    <property type="match status" value="1"/>
</dbReference>
<dbReference type="SMART" id="SM00408">
    <property type="entry name" value="IGc2"/>
    <property type="match status" value="5"/>
</dbReference>
<dbReference type="InterPro" id="IPR003961">
    <property type="entry name" value="FN3_dom"/>
</dbReference>
<organism evidence="7 8">
    <name type="scientific">Amphibalanus amphitrite</name>
    <name type="common">Striped barnacle</name>
    <name type="synonym">Balanus amphitrite</name>
    <dbReference type="NCBI Taxonomy" id="1232801"/>
    <lineage>
        <taxon>Eukaryota</taxon>
        <taxon>Metazoa</taxon>
        <taxon>Ecdysozoa</taxon>
        <taxon>Arthropoda</taxon>
        <taxon>Crustacea</taxon>
        <taxon>Multicrustacea</taxon>
        <taxon>Cirripedia</taxon>
        <taxon>Thoracica</taxon>
        <taxon>Thoracicalcarea</taxon>
        <taxon>Balanomorpha</taxon>
        <taxon>Balanoidea</taxon>
        <taxon>Balanidae</taxon>
        <taxon>Amphibalaninae</taxon>
        <taxon>Amphibalanus</taxon>
    </lineage>
</organism>
<evidence type="ECO:0000256" key="1">
    <source>
        <dbReference type="ARBA" id="ARBA00022737"/>
    </source>
</evidence>
<dbReference type="SMART" id="SM00060">
    <property type="entry name" value="FN3"/>
    <property type="match status" value="2"/>
</dbReference>
<keyword evidence="4" id="KW-0732">Signal</keyword>
<dbReference type="Pfam" id="PF13927">
    <property type="entry name" value="Ig_3"/>
    <property type="match status" value="2"/>
</dbReference>